<dbReference type="GeneID" id="82890489"/>
<keyword evidence="4" id="KW-0411">Iron-sulfur</keyword>
<evidence type="ECO:0000313" key="6">
    <source>
        <dbReference type="EMBL" id="UWN57593.1"/>
    </source>
</evidence>
<evidence type="ECO:0000256" key="2">
    <source>
        <dbReference type="ARBA" id="ARBA00022723"/>
    </source>
</evidence>
<dbReference type="Pfam" id="PF09360">
    <property type="entry name" value="zf-CDGSH"/>
    <property type="match status" value="2"/>
</dbReference>
<dbReference type="SMART" id="SM00704">
    <property type="entry name" value="ZnF_CDGSH"/>
    <property type="match status" value="2"/>
</dbReference>
<feature type="domain" description="Iron-binding zinc finger CDGSH type" evidence="5">
    <location>
        <begin position="199"/>
        <end position="236"/>
    </location>
</feature>
<evidence type="ECO:0000259" key="5">
    <source>
        <dbReference type="SMART" id="SM00704"/>
    </source>
</evidence>
<dbReference type="PANTHER" id="PTHR46491:SF3">
    <property type="entry name" value="CDGSH IRON-SULFUR DOMAIN-CONTAINING PROTEIN 3, MITOCHONDRIAL"/>
    <property type="match status" value="1"/>
</dbReference>
<organism evidence="6 7">
    <name type="scientific">Alistipes ihumii AP11</name>
    <dbReference type="NCBI Taxonomy" id="1211813"/>
    <lineage>
        <taxon>Bacteria</taxon>
        <taxon>Pseudomonadati</taxon>
        <taxon>Bacteroidota</taxon>
        <taxon>Bacteroidia</taxon>
        <taxon>Bacteroidales</taxon>
        <taxon>Rikenellaceae</taxon>
        <taxon>Alistipes</taxon>
    </lineage>
</organism>
<dbReference type="Proteomes" id="UP001059295">
    <property type="component" value="Chromosome"/>
</dbReference>
<evidence type="ECO:0000256" key="3">
    <source>
        <dbReference type="ARBA" id="ARBA00023004"/>
    </source>
</evidence>
<dbReference type="Pfam" id="PF06902">
    <property type="entry name" value="Fer4_19"/>
    <property type="match status" value="1"/>
</dbReference>
<dbReference type="PANTHER" id="PTHR46491">
    <property type="entry name" value="CDGSH IRON SULFUR DOMAIN PROTEIN HOMOLOG"/>
    <property type="match status" value="1"/>
</dbReference>
<keyword evidence="1" id="KW-0001">2Fe-2S</keyword>
<sequence length="250" mass="27790">MKNLMVEPGSEAAPERFHMTITAGGPYLVFGHPPLRQQFMLPNRDGEIWYFQAGEKYSTESEPTALCRCGHSGDKPYCDGSHVRADWDPSLTASEEPLLDGAERYEGPEVALTDNRAYCAFARFCDAKGQVWNLVGMEGKQARDLTVREADHCPAGRLSAWTGGQEPHEPHFEPSLGLIEDPQQGSSGPLWVRGGIPFSREDGFTYEVRNRVTLCRCGRSSNKPFCDGSHASIRFQDGLPSRPDPDGERW</sequence>
<evidence type="ECO:0000313" key="7">
    <source>
        <dbReference type="Proteomes" id="UP001059295"/>
    </source>
</evidence>
<reference evidence="6" key="1">
    <citation type="journal article" date="2022" name="Cell">
        <title>Design, construction, and in vivo augmentation of a complex gut microbiome.</title>
        <authorList>
            <person name="Cheng A.G."/>
            <person name="Ho P.Y."/>
            <person name="Aranda-Diaz A."/>
            <person name="Jain S."/>
            <person name="Yu F.B."/>
            <person name="Meng X."/>
            <person name="Wang M."/>
            <person name="Iakiviak M."/>
            <person name="Nagashima K."/>
            <person name="Zhao A."/>
            <person name="Murugkar P."/>
            <person name="Patil A."/>
            <person name="Atabakhsh K."/>
            <person name="Weakley A."/>
            <person name="Yan J."/>
            <person name="Brumbaugh A.R."/>
            <person name="Higginbottom S."/>
            <person name="Dimas A."/>
            <person name="Shiver A.L."/>
            <person name="Deutschbauer A."/>
            <person name="Neff N."/>
            <person name="Sonnenburg J.L."/>
            <person name="Huang K.C."/>
            <person name="Fischbach M.A."/>
        </authorList>
    </citation>
    <scope>NUCLEOTIDE SEQUENCE</scope>
    <source>
        <strain evidence="6">AP11</strain>
    </source>
</reference>
<keyword evidence="7" id="KW-1185">Reference proteome</keyword>
<dbReference type="InterPro" id="IPR018967">
    <property type="entry name" value="FeS-contain_CDGSH-typ"/>
</dbReference>
<proteinExistence type="predicted"/>
<feature type="domain" description="Iron-binding zinc finger CDGSH type" evidence="5">
    <location>
        <begin position="52"/>
        <end position="88"/>
    </location>
</feature>
<protein>
    <submittedName>
        <fullName evidence="6">CDGSH iron-sulfur domain-containing protein</fullName>
    </submittedName>
</protein>
<dbReference type="InterPro" id="IPR042216">
    <property type="entry name" value="MitoNEET_CISD"/>
</dbReference>
<evidence type="ECO:0000256" key="1">
    <source>
        <dbReference type="ARBA" id="ARBA00022714"/>
    </source>
</evidence>
<dbReference type="Gene3D" id="3.40.5.90">
    <property type="entry name" value="CDGSH iron-sulfur domain, mitoNEET-type"/>
    <property type="match status" value="2"/>
</dbReference>
<keyword evidence="2" id="KW-0479">Metal-binding</keyword>
<dbReference type="InterPro" id="IPR052950">
    <property type="entry name" value="CISD"/>
</dbReference>
<dbReference type="RefSeq" id="WP_019244998.1">
    <property type="nucleotide sequence ID" value="NZ_CAPH01000006.1"/>
</dbReference>
<gene>
    <name evidence="6" type="ORF">NQ491_02105</name>
</gene>
<accession>A0ABY5V0L4</accession>
<evidence type="ECO:0000256" key="4">
    <source>
        <dbReference type="ARBA" id="ARBA00023014"/>
    </source>
</evidence>
<dbReference type="InterPro" id="IPR010693">
    <property type="entry name" value="Divergent_4Fe-4S_mono-cluster"/>
</dbReference>
<keyword evidence="3" id="KW-0408">Iron</keyword>
<name>A0ABY5V0L4_9BACT</name>
<dbReference type="EMBL" id="CP102294">
    <property type="protein sequence ID" value="UWN57593.1"/>
    <property type="molecule type" value="Genomic_DNA"/>
</dbReference>